<dbReference type="GO" id="GO:0006086">
    <property type="term" value="P:pyruvate decarboxylation to acetyl-CoA"/>
    <property type="evidence" value="ECO:0007669"/>
    <property type="project" value="InterPro"/>
</dbReference>
<dbReference type="Proteomes" id="UP000004947">
    <property type="component" value="Unassembled WGS sequence"/>
</dbReference>
<keyword evidence="5" id="KW-0012">Acyltransferase</keyword>
<keyword evidence="3 5" id="KW-0450">Lipoyl</keyword>
<evidence type="ECO:0000256" key="3">
    <source>
        <dbReference type="ARBA" id="ARBA00022823"/>
    </source>
</evidence>
<feature type="compositionally biased region" description="Low complexity" evidence="6">
    <location>
        <begin position="112"/>
        <end position="122"/>
    </location>
</feature>
<dbReference type="Pfam" id="PF00364">
    <property type="entry name" value="Biotin_lipoyl"/>
    <property type="match status" value="1"/>
</dbReference>
<dbReference type="OrthoDB" id="9805770at2"/>
<feature type="region of interest" description="Disordered" evidence="6">
    <location>
        <begin position="90"/>
        <end position="124"/>
    </location>
</feature>
<dbReference type="AlphaFoldDB" id="A6DTS5"/>
<sequence>MSTIMITLPSLSPTMTEGTIAEWKVKPGDEIESGQVIASIATDKSTVDYESLEEGFLREIILEAGGAGPVGKVIAVFTEEADEDYKEELEAALAEESVPEPEEEASEESSDDAPTASAPKAPVSGGAVTATIVPVSAPPADVPGLGSLSPSAQDIKVSPAARKLAEAKRINLAAVKPATTGDRIVLNDIETLPNGYGASEAQSGSGLVGYVNRASESLTDIPMTQMRQAIANRMVQASAGVPVIYLTTKIEMDRLMDLRAQINSMEGVRISINDFIVKACGLSLAKFPAMNGAFQGDKIVQFNDVDISVAVSIPDGLITPIVRSADSKGLASISKDVKSLVGKARSNSLSPEEYQGGSFTISNLGMFGAVDSFTAILNPPQSAILAVAGTQEELKLVNGEVKSAKVCKMTITCDHRVIDGALAAEFMNALKDYLETPAKLIV</sequence>
<gene>
    <name evidence="9" type="ORF">LNTAR_02974</name>
</gene>
<dbReference type="STRING" id="313628.LNTAR_02974"/>
<keyword evidence="10" id="KW-1185">Reference proteome</keyword>
<accession>A6DTS5</accession>
<name>A6DTS5_9BACT</name>
<dbReference type="InterPro" id="IPR001078">
    <property type="entry name" value="2-oxoacid_DH_actylTfrase"/>
</dbReference>
<dbReference type="PANTHER" id="PTHR23151">
    <property type="entry name" value="DIHYDROLIPOAMIDE ACETYL/SUCCINYL-TRANSFERASE-RELATED"/>
    <property type="match status" value="1"/>
</dbReference>
<dbReference type="Gene3D" id="3.30.559.10">
    <property type="entry name" value="Chloramphenicol acetyltransferase-like domain"/>
    <property type="match status" value="1"/>
</dbReference>
<dbReference type="PROSITE" id="PS50968">
    <property type="entry name" value="BIOTINYL_LIPOYL"/>
    <property type="match status" value="1"/>
</dbReference>
<evidence type="ECO:0000313" key="9">
    <source>
        <dbReference type="EMBL" id="EDM24946.1"/>
    </source>
</evidence>
<dbReference type="SUPFAM" id="SSF51230">
    <property type="entry name" value="Single hybrid motif"/>
    <property type="match status" value="1"/>
</dbReference>
<dbReference type="GO" id="GO:0045254">
    <property type="term" value="C:pyruvate dehydrogenase complex"/>
    <property type="evidence" value="ECO:0007669"/>
    <property type="project" value="InterPro"/>
</dbReference>
<dbReference type="eggNOG" id="COG0508">
    <property type="taxonomic scope" value="Bacteria"/>
</dbReference>
<evidence type="ECO:0000256" key="5">
    <source>
        <dbReference type="RuleBase" id="RU003423"/>
    </source>
</evidence>
<comment type="similarity">
    <text evidence="2 5">Belongs to the 2-oxoacid dehydrogenase family.</text>
</comment>
<feature type="domain" description="Peripheral subunit-binding (PSBD)" evidence="8">
    <location>
        <begin position="156"/>
        <end position="193"/>
    </location>
</feature>
<dbReference type="InterPro" id="IPR045257">
    <property type="entry name" value="E2/Pdx1"/>
</dbReference>
<dbReference type="PANTHER" id="PTHR23151:SF90">
    <property type="entry name" value="DIHYDROLIPOYLLYSINE-RESIDUE ACETYLTRANSFERASE COMPONENT OF PYRUVATE DEHYDROGENASE COMPLEX, MITOCHONDRIAL-RELATED"/>
    <property type="match status" value="1"/>
</dbReference>
<comment type="function">
    <text evidence="4">The pyruvate dehydrogenase complex catalyzes the overall conversion of pyruvate to acetyl-CoA and CO(2). It contains multiple copies of three enzymatic components: pyruvate dehydrogenase (E1), dihydrolipoamide acetyltransferase (E2) and lipoamide dehydrogenase (E3).</text>
</comment>
<evidence type="ECO:0000313" key="10">
    <source>
        <dbReference type="Proteomes" id="UP000004947"/>
    </source>
</evidence>
<dbReference type="InterPro" id="IPR004167">
    <property type="entry name" value="PSBD"/>
</dbReference>
<dbReference type="CDD" id="cd06849">
    <property type="entry name" value="lipoyl_domain"/>
    <property type="match status" value="1"/>
</dbReference>
<dbReference type="EC" id="2.3.1.-" evidence="5"/>
<dbReference type="SUPFAM" id="SSF52777">
    <property type="entry name" value="CoA-dependent acyltransferases"/>
    <property type="match status" value="1"/>
</dbReference>
<dbReference type="InterPro" id="IPR023213">
    <property type="entry name" value="CAT-like_dom_sf"/>
</dbReference>
<dbReference type="Gene3D" id="4.10.320.10">
    <property type="entry name" value="E3-binding domain"/>
    <property type="match status" value="1"/>
</dbReference>
<evidence type="ECO:0000256" key="1">
    <source>
        <dbReference type="ARBA" id="ARBA00001938"/>
    </source>
</evidence>
<evidence type="ECO:0000256" key="6">
    <source>
        <dbReference type="SAM" id="MobiDB-lite"/>
    </source>
</evidence>
<dbReference type="InterPro" id="IPR036625">
    <property type="entry name" value="E3-bd_dom_sf"/>
</dbReference>
<comment type="cofactor">
    <cofactor evidence="1 5">
        <name>(R)-lipoate</name>
        <dbReference type="ChEBI" id="CHEBI:83088"/>
    </cofactor>
</comment>
<dbReference type="Pfam" id="PF02817">
    <property type="entry name" value="E3_binding"/>
    <property type="match status" value="1"/>
</dbReference>
<organism evidence="9 10">
    <name type="scientific">Lentisphaera araneosa HTCC2155</name>
    <dbReference type="NCBI Taxonomy" id="313628"/>
    <lineage>
        <taxon>Bacteria</taxon>
        <taxon>Pseudomonadati</taxon>
        <taxon>Lentisphaerota</taxon>
        <taxon>Lentisphaeria</taxon>
        <taxon>Lentisphaerales</taxon>
        <taxon>Lentisphaeraceae</taxon>
        <taxon>Lentisphaera</taxon>
    </lineage>
</organism>
<dbReference type="RefSeq" id="WP_007281222.1">
    <property type="nucleotide sequence ID" value="NZ_ABCK01000041.1"/>
</dbReference>
<dbReference type="PROSITE" id="PS51826">
    <property type="entry name" value="PSBD"/>
    <property type="match status" value="1"/>
</dbReference>
<dbReference type="Gene3D" id="2.40.50.100">
    <property type="match status" value="1"/>
</dbReference>
<feature type="domain" description="Lipoyl-binding" evidence="7">
    <location>
        <begin position="3"/>
        <end position="78"/>
    </location>
</feature>
<evidence type="ECO:0000259" key="7">
    <source>
        <dbReference type="PROSITE" id="PS50968"/>
    </source>
</evidence>
<dbReference type="EMBL" id="ABCK01000041">
    <property type="protein sequence ID" value="EDM24946.1"/>
    <property type="molecule type" value="Genomic_DNA"/>
</dbReference>
<dbReference type="FunFam" id="2.40.50.100:FF:000010">
    <property type="entry name" value="Acetyltransferase component of pyruvate dehydrogenase complex"/>
    <property type="match status" value="1"/>
</dbReference>
<dbReference type="InterPro" id="IPR000089">
    <property type="entry name" value="Biotin_lipoyl"/>
</dbReference>
<feature type="compositionally biased region" description="Acidic residues" evidence="6">
    <location>
        <begin position="97"/>
        <end position="111"/>
    </location>
</feature>
<protein>
    <recommendedName>
        <fullName evidence="5">Dihydrolipoamide acetyltransferase component of pyruvate dehydrogenase complex</fullName>
        <ecNumber evidence="5">2.3.1.-</ecNumber>
    </recommendedName>
</protein>
<dbReference type="InterPro" id="IPR011053">
    <property type="entry name" value="Single_hybrid_motif"/>
</dbReference>
<dbReference type="GO" id="GO:0016746">
    <property type="term" value="F:acyltransferase activity"/>
    <property type="evidence" value="ECO:0007669"/>
    <property type="project" value="UniProtKB-KW"/>
</dbReference>
<keyword evidence="9" id="KW-0670">Pyruvate</keyword>
<keyword evidence="5 9" id="KW-0808">Transferase</keyword>
<evidence type="ECO:0000256" key="4">
    <source>
        <dbReference type="ARBA" id="ARBA00025211"/>
    </source>
</evidence>
<comment type="caution">
    <text evidence="9">The sequence shown here is derived from an EMBL/GenBank/DDBJ whole genome shotgun (WGS) entry which is preliminary data.</text>
</comment>
<reference evidence="9 10" key="1">
    <citation type="journal article" date="2010" name="J. Bacteriol.">
        <title>Genome sequence of Lentisphaera araneosa HTCC2155T, the type species of the order Lentisphaerales in the phylum Lentisphaerae.</title>
        <authorList>
            <person name="Thrash J.C."/>
            <person name="Cho J.C."/>
            <person name="Vergin K.L."/>
            <person name="Morris R.M."/>
            <person name="Giovannoni S.J."/>
        </authorList>
    </citation>
    <scope>NUCLEOTIDE SEQUENCE [LARGE SCALE GENOMIC DNA]</scope>
    <source>
        <strain evidence="9 10">HTCC2155</strain>
    </source>
</reference>
<proteinExistence type="inferred from homology"/>
<evidence type="ECO:0000259" key="8">
    <source>
        <dbReference type="PROSITE" id="PS51826"/>
    </source>
</evidence>
<evidence type="ECO:0000256" key="2">
    <source>
        <dbReference type="ARBA" id="ARBA00007317"/>
    </source>
</evidence>
<dbReference type="Pfam" id="PF00198">
    <property type="entry name" value="2-oxoacid_dh"/>
    <property type="match status" value="1"/>
</dbReference>